<keyword evidence="1" id="KW-0472">Membrane</keyword>
<dbReference type="EMBL" id="CDMC01000004">
    <property type="protein sequence ID" value="CEL04264.1"/>
    <property type="molecule type" value="Genomic_DNA"/>
</dbReference>
<dbReference type="OrthoDB" id="4540728at2759"/>
<evidence type="ECO:0000313" key="2">
    <source>
        <dbReference type="EMBL" id="CEL04264.1"/>
    </source>
</evidence>
<reference evidence="3" key="1">
    <citation type="journal article" date="2016" name="Genome Announc.">
        <title>Draft genome sequences of fungus Aspergillus calidoustus.</title>
        <authorList>
            <person name="Horn F."/>
            <person name="Linde J."/>
            <person name="Mattern D.J."/>
            <person name="Walther G."/>
            <person name="Guthke R."/>
            <person name="Scherlach K."/>
            <person name="Martin K."/>
            <person name="Brakhage A.A."/>
            <person name="Petzke L."/>
            <person name="Valiante V."/>
        </authorList>
    </citation>
    <scope>NUCLEOTIDE SEQUENCE [LARGE SCALE GENOMIC DNA]</scope>
    <source>
        <strain evidence="3">SF006504</strain>
    </source>
</reference>
<dbReference type="STRING" id="454130.A0A0U5G193"/>
<sequence>MVLFFRQTWTLTVKNLLVVLVRPLFTTILRALILPVFFVAFISYARNLFIQPATYGIGEPTRIRSFSDGLASVGAGRNRLIFVHNGLVGGPIEQVIDEVAEPVRVSQNEVHILADESEMRQLCRTTLRGMSRCIAAAIFHSSPTEGPNEAWNYTIRTDAVLGQGIDVDSTSNDQEIYLLPFQRAIDWAIARTNSSFDANDLPKEVESKHSYFQILY</sequence>
<evidence type="ECO:0000313" key="3">
    <source>
        <dbReference type="Proteomes" id="UP000054771"/>
    </source>
</evidence>
<dbReference type="OMA" id="FIQPATY"/>
<proteinExistence type="predicted"/>
<protein>
    <submittedName>
        <fullName evidence="2">Putative ABC transporter (Eurofung)</fullName>
    </submittedName>
</protein>
<keyword evidence="1" id="KW-1133">Transmembrane helix</keyword>
<gene>
    <name evidence="2" type="ORF">ASPCAL05394</name>
</gene>
<keyword evidence="3" id="KW-1185">Reference proteome</keyword>
<accession>A0A0U5G193</accession>
<keyword evidence="1" id="KW-0812">Transmembrane</keyword>
<evidence type="ECO:0000256" key="1">
    <source>
        <dbReference type="SAM" id="Phobius"/>
    </source>
</evidence>
<feature type="transmembrane region" description="Helical" evidence="1">
    <location>
        <begin position="20"/>
        <end position="42"/>
    </location>
</feature>
<dbReference type="AlphaFoldDB" id="A0A0U5G193"/>
<name>A0A0U5G193_ASPCI</name>
<dbReference type="Proteomes" id="UP000054771">
    <property type="component" value="Unassembled WGS sequence"/>
</dbReference>
<organism evidence="2 3">
    <name type="scientific">Aspergillus calidoustus</name>
    <dbReference type="NCBI Taxonomy" id="454130"/>
    <lineage>
        <taxon>Eukaryota</taxon>
        <taxon>Fungi</taxon>
        <taxon>Dikarya</taxon>
        <taxon>Ascomycota</taxon>
        <taxon>Pezizomycotina</taxon>
        <taxon>Eurotiomycetes</taxon>
        <taxon>Eurotiomycetidae</taxon>
        <taxon>Eurotiales</taxon>
        <taxon>Aspergillaceae</taxon>
        <taxon>Aspergillus</taxon>
        <taxon>Aspergillus subgen. Nidulantes</taxon>
    </lineage>
</organism>